<keyword evidence="1" id="KW-0175">Coiled coil</keyword>
<dbReference type="AlphaFoldDB" id="A0AAD7LRA1"/>
<evidence type="ECO:0000313" key="5">
    <source>
        <dbReference type="Proteomes" id="UP001163823"/>
    </source>
</evidence>
<feature type="compositionally biased region" description="Polar residues" evidence="2">
    <location>
        <begin position="191"/>
        <end position="200"/>
    </location>
</feature>
<keyword evidence="3" id="KW-1133">Transmembrane helix</keyword>
<feature type="coiled-coil region" evidence="1">
    <location>
        <begin position="103"/>
        <end position="166"/>
    </location>
</feature>
<evidence type="ECO:0000256" key="1">
    <source>
        <dbReference type="SAM" id="Coils"/>
    </source>
</evidence>
<reference evidence="4" key="1">
    <citation type="journal article" date="2023" name="Science">
        <title>Elucidation of the pathway for biosynthesis of saponin adjuvants from the soapbark tree.</title>
        <authorList>
            <person name="Reed J."/>
            <person name="Orme A."/>
            <person name="El-Demerdash A."/>
            <person name="Owen C."/>
            <person name="Martin L.B.B."/>
            <person name="Misra R.C."/>
            <person name="Kikuchi S."/>
            <person name="Rejzek M."/>
            <person name="Martin A.C."/>
            <person name="Harkess A."/>
            <person name="Leebens-Mack J."/>
            <person name="Louveau T."/>
            <person name="Stephenson M.J."/>
            <person name="Osbourn A."/>
        </authorList>
    </citation>
    <scope>NUCLEOTIDE SEQUENCE</scope>
    <source>
        <strain evidence="4">S10</strain>
    </source>
</reference>
<comment type="caution">
    <text evidence="4">The sequence shown here is derived from an EMBL/GenBank/DDBJ whole genome shotgun (WGS) entry which is preliminary data.</text>
</comment>
<feature type="compositionally biased region" description="Polar residues" evidence="2">
    <location>
        <begin position="228"/>
        <end position="241"/>
    </location>
</feature>
<dbReference type="EMBL" id="JARAOO010000007">
    <property type="protein sequence ID" value="KAJ7962778.1"/>
    <property type="molecule type" value="Genomic_DNA"/>
</dbReference>
<keyword evidence="5" id="KW-1185">Reference proteome</keyword>
<proteinExistence type="predicted"/>
<evidence type="ECO:0000256" key="2">
    <source>
        <dbReference type="SAM" id="MobiDB-lite"/>
    </source>
</evidence>
<dbReference type="KEGG" id="qsa:O6P43_017959"/>
<accession>A0AAD7LRA1</accession>
<feature type="region of interest" description="Disordered" evidence="2">
    <location>
        <begin position="171"/>
        <end position="258"/>
    </location>
</feature>
<feature type="compositionally biased region" description="Basic and acidic residues" evidence="2">
    <location>
        <begin position="201"/>
        <end position="212"/>
    </location>
</feature>
<dbReference type="Proteomes" id="UP001163823">
    <property type="component" value="Chromosome 7"/>
</dbReference>
<dbReference type="PANTHER" id="PTHR36339">
    <property type="entry name" value="F23A5.5"/>
    <property type="match status" value="1"/>
</dbReference>
<protein>
    <submittedName>
        <fullName evidence="4">Stress response NST1-like protein</fullName>
    </submittedName>
</protein>
<feature type="compositionally biased region" description="Polar residues" evidence="2">
    <location>
        <begin position="171"/>
        <end position="182"/>
    </location>
</feature>
<sequence>MFRAKAIWFQLPEQFKLVQARPFCSNNNSNKTSNTKKPIVNNEKVDSNYWETYRKLDKLDFMSAAKIVFSEPSKKKKFGIDFHLVQLFFVCMPSLAVYLVAQYARYEMRKMDMELEQKKKQEQEKEKAIMELSTAKEKEAGPDPELLEVKERLDKLEEAVKEIVVVSQKQLGSNPTKNQENGSKGKHIASTEPSNANSRSESTKPIEKHHLSAQDSLKPTPNKCRESVSGSPPASNASLQDQRSKTQDGGGANRDAKT</sequence>
<name>A0AAD7LRA1_QUISA</name>
<organism evidence="4 5">
    <name type="scientific">Quillaja saponaria</name>
    <name type="common">Soap bark tree</name>
    <dbReference type="NCBI Taxonomy" id="32244"/>
    <lineage>
        <taxon>Eukaryota</taxon>
        <taxon>Viridiplantae</taxon>
        <taxon>Streptophyta</taxon>
        <taxon>Embryophyta</taxon>
        <taxon>Tracheophyta</taxon>
        <taxon>Spermatophyta</taxon>
        <taxon>Magnoliopsida</taxon>
        <taxon>eudicotyledons</taxon>
        <taxon>Gunneridae</taxon>
        <taxon>Pentapetalae</taxon>
        <taxon>rosids</taxon>
        <taxon>fabids</taxon>
        <taxon>Fabales</taxon>
        <taxon>Quillajaceae</taxon>
        <taxon>Quillaja</taxon>
    </lineage>
</organism>
<evidence type="ECO:0000313" key="4">
    <source>
        <dbReference type="EMBL" id="KAJ7962778.1"/>
    </source>
</evidence>
<keyword evidence="3" id="KW-0472">Membrane</keyword>
<feature type="transmembrane region" description="Helical" evidence="3">
    <location>
        <begin position="82"/>
        <end position="101"/>
    </location>
</feature>
<gene>
    <name evidence="4" type="ORF">O6P43_017959</name>
</gene>
<dbReference type="PANTHER" id="PTHR36339:SF2">
    <property type="entry name" value="F23A5.5"/>
    <property type="match status" value="1"/>
</dbReference>
<keyword evidence="3" id="KW-0812">Transmembrane</keyword>
<evidence type="ECO:0000256" key="3">
    <source>
        <dbReference type="SAM" id="Phobius"/>
    </source>
</evidence>